<evidence type="ECO:0000259" key="2">
    <source>
        <dbReference type="Pfam" id="PF01636"/>
    </source>
</evidence>
<proteinExistence type="predicted"/>
<evidence type="ECO:0000313" key="3">
    <source>
        <dbReference type="EMBL" id="QRD05136.1"/>
    </source>
</evidence>
<reference evidence="4" key="1">
    <citation type="journal article" date="2021" name="BMC Genomics">
        <title>Chromosome-level genome assembly and manually-curated proteome of model necrotroph Parastagonospora nodorum Sn15 reveals a genome-wide trove of candidate effector homologs, and redundancy of virulence-related functions within an accessory chromosome.</title>
        <authorList>
            <person name="Bertazzoni S."/>
            <person name="Jones D.A.B."/>
            <person name="Phan H.T."/>
            <person name="Tan K.-C."/>
            <person name="Hane J.K."/>
        </authorList>
    </citation>
    <scope>NUCLEOTIDE SEQUENCE [LARGE SCALE GENOMIC DNA]</scope>
    <source>
        <strain evidence="4">SN15 / ATCC MYA-4574 / FGSC 10173)</strain>
    </source>
</reference>
<evidence type="ECO:0000256" key="1">
    <source>
        <dbReference type="SAM" id="MobiDB-lite"/>
    </source>
</evidence>
<name>A0A7U2I6G4_PHANO</name>
<evidence type="ECO:0000313" key="4">
    <source>
        <dbReference type="Proteomes" id="UP000663193"/>
    </source>
</evidence>
<dbReference type="Pfam" id="PF01636">
    <property type="entry name" value="APH"/>
    <property type="match status" value="1"/>
</dbReference>
<dbReference type="PANTHER" id="PTHR21310">
    <property type="entry name" value="AMINOGLYCOSIDE PHOSPHOTRANSFERASE-RELATED-RELATED"/>
    <property type="match status" value="1"/>
</dbReference>
<dbReference type="InterPro" id="IPR051678">
    <property type="entry name" value="AGP_Transferase"/>
</dbReference>
<dbReference type="Proteomes" id="UP000663193">
    <property type="component" value="Chromosome 18"/>
</dbReference>
<protein>
    <recommendedName>
        <fullName evidence="2">Aminoglycoside phosphotransferase domain-containing protein</fullName>
    </recommendedName>
</protein>
<dbReference type="SUPFAM" id="SSF56112">
    <property type="entry name" value="Protein kinase-like (PK-like)"/>
    <property type="match status" value="1"/>
</dbReference>
<sequence>MNAELRRGLERKYGTKDNAIIEEKLKDLKNIFPDGGPYVLTHADLNSGSIIVNEGKIRAIIDWELAGYYPWWVERWAQESRCRDTSCIEICDMVWAGLDAEHDSDAKHASKQFTKKVTNPVDEVQTVLKHYPIRHTEAYDVWRRPAWCKCKPLGGLINRRNFESKLKREVDYNETAQATYNPEYSDREDEVEESEVAEDLRSLSL</sequence>
<accession>A0A7U2I6G4</accession>
<dbReference type="OrthoDB" id="2906425at2759"/>
<gene>
    <name evidence="3" type="ORF">JI435_110480</name>
</gene>
<dbReference type="InterPro" id="IPR002575">
    <property type="entry name" value="Aminoglycoside_PTrfase"/>
</dbReference>
<dbReference type="Gene3D" id="3.90.1200.10">
    <property type="match status" value="1"/>
</dbReference>
<dbReference type="PANTHER" id="PTHR21310:SF55">
    <property type="entry name" value="AMINOGLYCOSIDE PHOSPHOTRANSFERASE DOMAIN-CONTAINING PROTEIN"/>
    <property type="match status" value="1"/>
</dbReference>
<dbReference type="InterPro" id="IPR011009">
    <property type="entry name" value="Kinase-like_dom_sf"/>
</dbReference>
<dbReference type="AlphaFoldDB" id="A0A7U2I6G4"/>
<feature type="domain" description="Aminoglycoside phosphotransferase" evidence="2">
    <location>
        <begin position="7"/>
        <end position="73"/>
    </location>
</feature>
<feature type="region of interest" description="Disordered" evidence="1">
    <location>
        <begin position="177"/>
        <end position="205"/>
    </location>
</feature>
<dbReference type="EMBL" id="CP069040">
    <property type="protein sequence ID" value="QRD05136.1"/>
    <property type="molecule type" value="Genomic_DNA"/>
</dbReference>
<organism evidence="3 4">
    <name type="scientific">Phaeosphaeria nodorum (strain SN15 / ATCC MYA-4574 / FGSC 10173)</name>
    <name type="common">Glume blotch fungus</name>
    <name type="synonym">Parastagonospora nodorum</name>
    <dbReference type="NCBI Taxonomy" id="321614"/>
    <lineage>
        <taxon>Eukaryota</taxon>
        <taxon>Fungi</taxon>
        <taxon>Dikarya</taxon>
        <taxon>Ascomycota</taxon>
        <taxon>Pezizomycotina</taxon>
        <taxon>Dothideomycetes</taxon>
        <taxon>Pleosporomycetidae</taxon>
        <taxon>Pleosporales</taxon>
        <taxon>Pleosporineae</taxon>
        <taxon>Phaeosphaeriaceae</taxon>
        <taxon>Parastagonospora</taxon>
    </lineage>
</organism>
<feature type="compositionally biased region" description="Acidic residues" evidence="1">
    <location>
        <begin position="186"/>
        <end position="197"/>
    </location>
</feature>
<dbReference type="VEuPathDB" id="FungiDB:JI435_110480"/>
<keyword evidence="4" id="KW-1185">Reference proteome</keyword>